<evidence type="ECO:0000313" key="7">
    <source>
        <dbReference type="EMBL" id="GAA0245253.1"/>
    </source>
</evidence>
<dbReference type="PROSITE" id="PS51257">
    <property type="entry name" value="PROKAR_LIPOPROTEIN"/>
    <property type="match status" value="1"/>
</dbReference>
<dbReference type="PANTHER" id="PTHR40394:SF2">
    <property type="entry name" value="QUINOL:CYTOCHROME C OXIDOREDUCTASE MEMBRANE PROTEIN"/>
    <property type="match status" value="1"/>
</dbReference>
<feature type="region of interest" description="Disordered" evidence="5">
    <location>
        <begin position="37"/>
        <end position="99"/>
    </location>
</feature>
<dbReference type="InterPro" id="IPR009056">
    <property type="entry name" value="Cyt_c-like_dom"/>
</dbReference>
<organism evidence="7 8">
    <name type="scientific">Rhodanobacter caeni</name>
    <dbReference type="NCBI Taxonomy" id="657654"/>
    <lineage>
        <taxon>Bacteria</taxon>
        <taxon>Pseudomonadati</taxon>
        <taxon>Pseudomonadota</taxon>
        <taxon>Gammaproteobacteria</taxon>
        <taxon>Lysobacterales</taxon>
        <taxon>Rhodanobacteraceae</taxon>
        <taxon>Rhodanobacter</taxon>
    </lineage>
</organism>
<evidence type="ECO:0000256" key="3">
    <source>
        <dbReference type="ARBA" id="ARBA00023004"/>
    </source>
</evidence>
<keyword evidence="3 4" id="KW-0408">Iron</keyword>
<gene>
    <name evidence="7" type="ORF">GCM10009126_08650</name>
</gene>
<name>A0ABN0UBV9_9GAMM</name>
<evidence type="ECO:0000256" key="5">
    <source>
        <dbReference type="SAM" id="MobiDB-lite"/>
    </source>
</evidence>
<keyword evidence="1 4" id="KW-0349">Heme</keyword>
<keyword evidence="8" id="KW-1185">Reference proteome</keyword>
<keyword evidence="2 4" id="KW-0479">Metal-binding</keyword>
<dbReference type="Pfam" id="PF13442">
    <property type="entry name" value="Cytochrome_CBB3"/>
    <property type="match status" value="1"/>
</dbReference>
<dbReference type="PROSITE" id="PS51007">
    <property type="entry name" value="CYTC"/>
    <property type="match status" value="1"/>
</dbReference>
<protein>
    <submittedName>
        <fullName evidence="7">Cytochrome c</fullName>
    </submittedName>
</protein>
<dbReference type="RefSeq" id="WP_343880515.1">
    <property type="nucleotide sequence ID" value="NZ_BAAAFO010000001.1"/>
</dbReference>
<reference evidence="7 8" key="1">
    <citation type="journal article" date="2019" name="Int. J. Syst. Evol. Microbiol.">
        <title>The Global Catalogue of Microorganisms (GCM) 10K type strain sequencing project: providing services to taxonomists for standard genome sequencing and annotation.</title>
        <authorList>
            <consortium name="The Broad Institute Genomics Platform"/>
            <consortium name="The Broad Institute Genome Sequencing Center for Infectious Disease"/>
            <person name="Wu L."/>
            <person name="Ma J."/>
        </authorList>
    </citation>
    <scope>NUCLEOTIDE SEQUENCE [LARGE SCALE GENOMIC DNA]</scope>
    <source>
        <strain evidence="7 8">JCM 16242</strain>
    </source>
</reference>
<dbReference type="Proteomes" id="UP001500657">
    <property type="component" value="Unassembled WGS sequence"/>
</dbReference>
<evidence type="ECO:0000256" key="4">
    <source>
        <dbReference type="PROSITE-ProRule" id="PRU00433"/>
    </source>
</evidence>
<dbReference type="Gene3D" id="1.10.760.10">
    <property type="entry name" value="Cytochrome c-like domain"/>
    <property type="match status" value="1"/>
</dbReference>
<dbReference type="PANTHER" id="PTHR40394">
    <property type="entry name" value="LIPOPROTEIN-RELATED"/>
    <property type="match status" value="1"/>
</dbReference>
<comment type="caution">
    <text evidence="7">The sequence shown here is derived from an EMBL/GenBank/DDBJ whole genome shotgun (WGS) entry which is preliminary data.</text>
</comment>
<evidence type="ECO:0000256" key="2">
    <source>
        <dbReference type="ARBA" id="ARBA00022723"/>
    </source>
</evidence>
<feature type="domain" description="Cytochrome c" evidence="6">
    <location>
        <begin position="110"/>
        <end position="195"/>
    </location>
</feature>
<dbReference type="InterPro" id="IPR036909">
    <property type="entry name" value="Cyt_c-like_dom_sf"/>
</dbReference>
<dbReference type="EMBL" id="BAAAFO010000001">
    <property type="protein sequence ID" value="GAA0245253.1"/>
    <property type="molecule type" value="Genomic_DNA"/>
</dbReference>
<accession>A0ABN0UBV9</accession>
<sequence>MIRRVLGVLLMALLLGGCERGMHDMYDQPKYKSLAPSPLFANGNSARTPPPGSVATTAGEAADSSGGRRGALPAARSIASPTPLDEQGRSLAQGDMGGRAASNPLPLTMALLRRGQQRYDIYCAVCHGAAGDGDGMIVRRGFPAPPSYHSERLRNAPDSHFFQVITHGYGVMYPYADRVPVHDRWAIVAYIRALQLSRHAPVYQLDASDRAQLQASAGANR</sequence>
<evidence type="ECO:0000259" key="6">
    <source>
        <dbReference type="PROSITE" id="PS51007"/>
    </source>
</evidence>
<evidence type="ECO:0000313" key="8">
    <source>
        <dbReference type="Proteomes" id="UP001500657"/>
    </source>
</evidence>
<evidence type="ECO:0000256" key="1">
    <source>
        <dbReference type="ARBA" id="ARBA00022617"/>
    </source>
</evidence>
<dbReference type="SUPFAM" id="SSF46626">
    <property type="entry name" value="Cytochrome c"/>
    <property type="match status" value="1"/>
</dbReference>
<proteinExistence type="predicted"/>